<keyword evidence="3" id="KW-1185">Reference proteome</keyword>
<evidence type="ECO:0000313" key="2">
    <source>
        <dbReference type="EMBL" id="SEB83639.1"/>
    </source>
</evidence>
<dbReference type="AlphaFoldDB" id="A0A1H4MKW0"/>
<feature type="compositionally biased region" description="Polar residues" evidence="1">
    <location>
        <begin position="15"/>
        <end position="31"/>
    </location>
</feature>
<feature type="region of interest" description="Disordered" evidence="1">
    <location>
        <begin position="1"/>
        <end position="55"/>
    </location>
</feature>
<accession>A0A1H4MKW0</accession>
<name>A0A1H4MKW0_TSUTY</name>
<protein>
    <submittedName>
        <fullName evidence="2">Uncharacterized protein</fullName>
    </submittedName>
</protein>
<reference evidence="3" key="1">
    <citation type="submission" date="2016-10" db="EMBL/GenBank/DDBJ databases">
        <authorList>
            <person name="Varghese N."/>
            <person name="Submissions S."/>
        </authorList>
    </citation>
    <scope>NUCLEOTIDE SEQUENCE [LARGE SCALE GENOMIC DNA]</scope>
    <source>
        <strain evidence="3">DSM 44234</strain>
    </source>
</reference>
<sequence length="65" mass="7422">MGERTSESPFGAARGTNTKQYWRRANPTSRQPDVGTPAALPRRTGPTVPDAQKSWKMFFRRARMR</sequence>
<organism evidence="2 3">
    <name type="scientific">Tsukamurella tyrosinosolvens</name>
    <dbReference type="NCBI Taxonomy" id="57704"/>
    <lineage>
        <taxon>Bacteria</taxon>
        <taxon>Bacillati</taxon>
        <taxon>Actinomycetota</taxon>
        <taxon>Actinomycetes</taxon>
        <taxon>Mycobacteriales</taxon>
        <taxon>Tsukamurellaceae</taxon>
        <taxon>Tsukamurella</taxon>
    </lineage>
</organism>
<gene>
    <name evidence="2" type="ORF">SAMN04489793_0899</name>
</gene>
<evidence type="ECO:0000256" key="1">
    <source>
        <dbReference type="SAM" id="MobiDB-lite"/>
    </source>
</evidence>
<evidence type="ECO:0000313" key="3">
    <source>
        <dbReference type="Proteomes" id="UP000182241"/>
    </source>
</evidence>
<dbReference type="EMBL" id="FNSA01000003">
    <property type="protein sequence ID" value="SEB83639.1"/>
    <property type="molecule type" value="Genomic_DNA"/>
</dbReference>
<dbReference type="Proteomes" id="UP000182241">
    <property type="component" value="Unassembled WGS sequence"/>
</dbReference>
<proteinExistence type="predicted"/>